<accession>A0A540R5Q9</accession>
<dbReference type="PANTHER" id="PTHR33747">
    <property type="entry name" value="UPF0225 PROTEIN SCO1677"/>
    <property type="match status" value="1"/>
</dbReference>
<reference evidence="4 5" key="1">
    <citation type="submission" date="2019-06" db="EMBL/GenBank/DDBJ databases">
        <title>Draft genome of C. phoceense Strain 272.</title>
        <authorList>
            <person name="Pacheco L.G.C."/>
            <person name="Barberis C.M."/>
            <person name="Almuzara M.N."/>
            <person name="Traglia G.M."/>
            <person name="Santos C.S."/>
            <person name="Rocha D.J.P.G."/>
            <person name="Aguiar E.R.G.R."/>
            <person name="Vay C.A."/>
        </authorList>
    </citation>
    <scope>NUCLEOTIDE SEQUENCE [LARGE SCALE GENOMIC DNA]</scope>
    <source>
        <strain evidence="4 5">272</strain>
    </source>
</reference>
<feature type="domain" description="YchJ-like middle NTF2-like" evidence="3">
    <location>
        <begin position="40"/>
        <end position="134"/>
    </location>
</feature>
<dbReference type="RefSeq" id="WP_066487997.1">
    <property type="nucleotide sequence ID" value="NZ_JADPQA010000012.1"/>
</dbReference>
<dbReference type="Gene3D" id="3.10.450.50">
    <property type="match status" value="1"/>
</dbReference>
<dbReference type="InterPro" id="IPR048469">
    <property type="entry name" value="YchJ-like_M"/>
</dbReference>
<dbReference type="STRING" id="1686286.GCA_900092335_01746"/>
<evidence type="ECO:0000313" key="5">
    <source>
        <dbReference type="Proteomes" id="UP000318080"/>
    </source>
</evidence>
<gene>
    <name evidence="4" type="ORF">EJK80_08690</name>
</gene>
<organism evidence="4 5">
    <name type="scientific">Corynebacterium phoceense</name>
    <dbReference type="NCBI Taxonomy" id="1686286"/>
    <lineage>
        <taxon>Bacteria</taxon>
        <taxon>Bacillati</taxon>
        <taxon>Actinomycetota</taxon>
        <taxon>Actinomycetes</taxon>
        <taxon>Mycobacteriales</taxon>
        <taxon>Corynebacteriaceae</taxon>
        <taxon>Corynebacterium</taxon>
    </lineage>
</organism>
<dbReference type="Pfam" id="PF17775">
    <property type="entry name" value="YchJ_M-like"/>
    <property type="match status" value="1"/>
</dbReference>
<dbReference type="Proteomes" id="UP000318080">
    <property type="component" value="Unassembled WGS sequence"/>
</dbReference>
<dbReference type="PANTHER" id="PTHR33747:SF1">
    <property type="entry name" value="ADENYLATE CYCLASE-ASSOCIATED CAP C-TERMINAL DOMAIN-CONTAINING PROTEIN"/>
    <property type="match status" value="1"/>
</dbReference>
<sequence>MASTPLVLHPLADAARCPCGTGLTFGECCGKYHKGADAPTAETLMRSRFSAFVTGDEEYLLRTWDPDTRPYDLQLKETTIRFYRLDVLDTEGGGLLDDTGVVEFEAFYKGSAKGSQRERSRFFKRDGQWFYSTGEVS</sequence>
<dbReference type="InterPro" id="IPR023006">
    <property type="entry name" value="YchJ-like"/>
</dbReference>
<dbReference type="HAMAP" id="MF_00612">
    <property type="entry name" value="UPF0225"/>
    <property type="match status" value="1"/>
</dbReference>
<evidence type="ECO:0000256" key="1">
    <source>
        <dbReference type="ARBA" id="ARBA00010839"/>
    </source>
</evidence>
<dbReference type="GeneID" id="79852946"/>
<evidence type="ECO:0000259" key="3">
    <source>
        <dbReference type="Pfam" id="PF17775"/>
    </source>
</evidence>
<dbReference type="InterPro" id="IPR004027">
    <property type="entry name" value="SEC_C_motif"/>
</dbReference>
<dbReference type="Pfam" id="PF02810">
    <property type="entry name" value="SEC-C"/>
    <property type="match status" value="1"/>
</dbReference>
<proteinExistence type="inferred from homology"/>
<protein>
    <recommendedName>
        <fullName evidence="2">UPF0225 protein EJK80_08690</fullName>
    </recommendedName>
</protein>
<dbReference type="InterPro" id="IPR032710">
    <property type="entry name" value="NTF2-like_dom_sf"/>
</dbReference>
<evidence type="ECO:0000313" key="4">
    <source>
        <dbReference type="EMBL" id="TQE43085.1"/>
    </source>
</evidence>
<dbReference type="AlphaFoldDB" id="A0A540R5Q9"/>
<evidence type="ECO:0000256" key="2">
    <source>
        <dbReference type="HAMAP-Rule" id="MF_00612"/>
    </source>
</evidence>
<comment type="similarity">
    <text evidence="1 2">Belongs to the UPF0225 family.</text>
</comment>
<dbReference type="EMBL" id="VHIR01000012">
    <property type="protein sequence ID" value="TQE43085.1"/>
    <property type="molecule type" value="Genomic_DNA"/>
</dbReference>
<name>A0A540R5Q9_9CORY</name>
<comment type="caution">
    <text evidence="4">The sequence shown here is derived from an EMBL/GenBank/DDBJ whole genome shotgun (WGS) entry which is preliminary data.</text>
</comment>
<keyword evidence="5" id="KW-1185">Reference proteome</keyword>
<dbReference type="SUPFAM" id="SSF54427">
    <property type="entry name" value="NTF2-like"/>
    <property type="match status" value="1"/>
</dbReference>